<reference evidence="2" key="1">
    <citation type="submission" date="2013-08" db="EMBL/GenBank/DDBJ databases">
        <authorList>
            <person name="Mendez C."/>
            <person name="Richter M."/>
            <person name="Ferrer M."/>
            <person name="Sanchez J."/>
        </authorList>
    </citation>
    <scope>NUCLEOTIDE SEQUENCE</scope>
</reference>
<dbReference type="GO" id="GO:0005524">
    <property type="term" value="F:ATP binding"/>
    <property type="evidence" value="ECO:0007669"/>
    <property type="project" value="InterPro"/>
</dbReference>
<dbReference type="EMBL" id="AUZY01005170">
    <property type="protein sequence ID" value="EQD59868.1"/>
    <property type="molecule type" value="Genomic_DNA"/>
</dbReference>
<comment type="caution">
    <text evidence="2">The sequence shown here is derived from an EMBL/GenBank/DDBJ whole genome shotgun (WGS) entry which is preliminary data.</text>
</comment>
<dbReference type="SUPFAM" id="SSF52540">
    <property type="entry name" value="P-loop containing nucleoside triphosphate hydrolases"/>
    <property type="match status" value="1"/>
</dbReference>
<dbReference type="PANTHER" id="PTHR34704:SF1">
    <property type="entry name" value="ATPASE"/>
    <property type="match status" value="1"/>
</dbReference>
<dbReference type="PANTHER" id="PTHR34704">
    <property type="entry name" value="ATPASE"/>
    <property type="match status" value="1"/>
</dbReference>
<feature type="non-terminal residue" evidence="2">
    <location>
        <position position="112"/>
    </location>
</feature>
<evidence type="ECO:0000313" key="2">
    <source>
        <dbReference type="EMBL" id="EQD59868.1"/>
    </source>
</evidence>
<proteinExistence type="predicted"/>
<name>T1ATJ9_9ZZZZ</name>
<feature type="domain" description="ATPase" evidence="1">
    <location>
        <begin position="6"/>
        <end position="76"/>
    </location>
</feature>
<dbReference type="AlphaFoldDB" id="T1ATJ9"/>
<accession>T1ATJ9</accession>
<protein>
    <submittedName>
        <fullName evidence="2">ATPase domain protein, prokaryote domain protein</fullName>
    </submittedName>
</protein>
<gene>
    <name evidence="2" type="ORF">B1B_08014</name>
</gene>
<dbReference type="InterPro" id="IPR027417">
    <property type="entry name" value="P-loop_NTPase"/>
</dbReference>
<sequence>MSQHKFIDRREEIEILEKTYSKGEGSLFIIYGRRRVGKTELISKFVTGRGIYFLATNEGDRGNIRDFQRIISEFLGDSSLGSGQFQDWYSLFSMIASNSSFQKKCSEFKLII</sequence>
<dbReference type="InterPro" id="IPR011579">
    <property type="entry name" value="ATPase_dom"/>
</dbReference>
<organism evidence="2">
    <name type="scientific">mine drainage metagenome</name>
    <dbReference type="NCBI Taxonomy" id="410659"/>
    <lineage>
        <taxon>unclassified sequences</taxon>
        <taxon>metagenomes</taxon>
        <taxon>ecological metagenomes</taxon>
    </lineage>
</organism>
<dbReference type="Gene3D" id="3.40.50.300">
    <property type="entry name" value="P-loop containing nucleotide triphosphate hydrolases"/>
    <property type="match status" value="1"/>
</dbReference>
<reference evidence="2" key="2">
    <citation type="journal article" date="2014" name="ISME J.">
        <title>Microbial stratification in low pH oxic and suboxic macroscopic growths along an acid mine drainage.</title>
        <authorList>
            <person name="Mendez-Garcia C."/>
            <person name="Mesa V."/>
            <person name="Sprenger R.R."/>
            <person name="Richter M."/>
            <person name="Diez M.S."/>
            <person name="Solano J."/>
            <person name="Bargiela R."/>
            <person name="Golyshina O.V."/>
            <person name="Manteca A."/>
            <person name="Ramos J.L."/>
            <person name="Gallego J.R."/>
            <person name="Llorente I."/>
            <person name="Martins Dos Santos V.A."/>
            <person name="Jensen O.N."/>
            <person name="Pelaez A.I."/>
            <person name="Sanchez J."/>
            <person name="Ferrer M."/>
        </authorList>
    </citation>
    <scope>NUCLEOTIDE SEQUENCE</scope>
</reference>
<evidence type="ECO:0000259" key="1">
    <source>
        <dbReference type="Pfam" id="PF01637"/>
    </source>
</evidence>
<dbReference type="Pfam" id="PF01637">
    <property type="entry name" value="ATPase_2"/>
    <property type="match status" value="1"/>
</dbReference>